<dbReference type="Gene3D" id="3.60.10.10">
    <property type="entry name" value="Endonuclease/exonuclease/phosphatase"/>
    <property type="match status" value="1"/>
</dbReference>
<dbReference type="AlphaFoldDB" id="A0ABC8ST14"/>
<feature type="domain" description="Inositol polyphosphate-related phosphatase" evidence="4">
    <location>
        <begin position="179"/>
        <end position="253"/>
    </location>
</feature>
<dbReference type="InterPro" id="IPR045849">
    <property type="entry name" value="IP5P_plant"/>
</dbReference>
<evidence type="ECO:0000259" key="4">
    <source>
        <dbReference type="Pfam" id="PF22669"/>
    </source>
</evidence>
<comment type="caution">
    <text evidence="5">The sequence shown here is derived from an EMBL/GenBank/DDBJ whole genome shotgun (WGS) entry which is preliminary data.</text>
</comment>
<comment type="similarity">
    <text evidence="1">Belongs to the inositol polyphosphate 5-phosphatase family.</text>
</comment>
<evidence type="ECO:0000313" key="5">
    <source>
        <dbReference type="EMBL" id="CAK9160304.1"/>
    </source>
</evidence>
<dbReference type="GO" id="GO:0016787">
    <property type="term" value="F:hydrolase activity"/>
    <property type="evidence" value="ECO:0007669"/>
    <property type="project" value="UniProtKB-KW"/>
</dbReference>
<sequence>MRSYHRILLATIKPSNFPHPVISRLFVQQRRSTEELHSRRSNSFSVQQLHLSRLHLGRSQLLRLSYQELITVIFPPKLNMKTRSKGQKPALFWPRIVMRKWLNINTKDSDYSADPDDDDNDDSDAEEHRHWPRESRFKNDKSNEAQIDTNDALPRTRRRRSETFRAQYINSKELRICVGTWNVGGKLPPDDLDIEGWLDSTEPADIYVIGFQEIIPLNAGNIFGAEDSRPVPKWENIIRETLNKIQPANNKFKCYSDPPSPSRFKPSEDAPDIENEILLETDSDGEEEMYPINEESNCFDEVQDGSATGENVFMSAETPVSSNDANLGMPIESELQRQFSSPKKLDRLNCFRTEDCTENVETSVSQFSKVLTKTLSGTERIGLSWPEPPLDLLAQRVLDRPNSFNPSNHSNLSGHIVLSTHLKMVIIECHWRQLCSQNLTLIPSCIVKEDLHMQG</sequence>
<dbReference type="InterPro" id="IPR000300">
    <property type="entry name" value="IPPc"/>
</dbReference>
<proteinExistence type="inferred from homology"/>
<evidence type="ECO:0000256" key="1">
    <source>
        <dbReference type="ARBA" id="ARBA00010768"/>
    </source>
</evidence>
<dbReference type="FunFam" id="3.60.10.10:FF:000014">
    <property type="entry name" value="Type I inositol polyphosphate 5-phosphatase 1"/>
    <property type="match status" value="1"/>
</dbReference>
<accession>A0ABC8ST14</accession>
<evidence type="ECO:0000256" key="3">
    <source>
        <dbReference type="SAM" id="MobiDB-lite"/>
    </source>
</evidence>
<dbReference type="PANTHER" id="PTHR45666">
    <property type="entry name" value="TYPE IV INOSITOL POLYPHOSPHATE 5-PHOSPHATASE 9"/>
    <property type="match status" value="1"/>
</dbReference>
<dbReference type="SUPFAM" id="SSF56219">
    <property type="entry name" value="DNase I-like"/>
    <property type="match status" value="1"/>
</dbReference>
<organism evidence="5 6">
    <name type="scientific">Ilex paraguariensis</name>
    <name type="common">yerba mate</name>
    <dbReference type="NCBI Taxonomy" id="185542"/>
    <lineage>
        <taxon>Eukaryota</taxon>
        <taxon>Viridiplantae</taxon>
        <taxon>Streptophyta</taxon>
        <taxon>Embryophyta</taxon>
        <taxon>Tracheophyta</taxon>
        <taxon>Spermatophyta</taxon>
        <taxon>Magnoliopsida</taxon>
        <taxon>eudicotyledons</taxon>
        <taxon>Gunneridae</taxon>
        <taxon>Pentapetalae</taxon>
        <taxon>asterids</taxon>
        <taxon>campanulids</taxon>
        <taxon>Aquifoliales</taxon>
        <taxon>Aquifoliaceae</taxon>
        <taxon>Ilex</taxon>
    </lineage>
</organism>
<feature type="region of interest" description="Disordered" evidence="3">
    <location>
        <begin position="108"/>
        <end position="159"/>
    </location>
</feature>
<keyword evidence="6" id="KW-1185">Reference proteome</keyword>
<dbReference type="InterPro" id="IPR036691">
    <property type="entry name" value="Endo/exonu/phosph_ase_sf"/>
</dbReference>
<gene>
    <name evidence="5" type="ORF">ILEXP_LOCUS29048</name>
</gene>
<evidence type="ECO:0000313" key="6">
    <source>
        <dbReference type="Proteomes" id="UP001642360"/>
    </source>
</evidence>
<dbReference type="Pfam" id="PF22669">
    <property type="entry name" value="Exo_endo_phos2"/>
    <property type="match status" value="1"/>
</dbReference>
<feature type="compositionally biased region" description="Basic and acidic residues" evidence="3">
    <location>
        <begin position="126"/>
        <end position="143"/>
    </location>
</feature>
<dbReference type="Proteomes" id="UP001642360">
    <property type="component" value="Unassembled WGS sequence"/>
</dbReference>
<dbReference type="PANTHER" id="PTHR45666:SF5">
    <property type="entry name" value="TYPE IV INOSITOL POLYPHOSPHATE 5-PHOSPHATASE 3"/>
    <property type="match status" value="1"/>
</dbReference>
<evidence type="ECO:0000256" key="2">
    <source>
        <dbReference type="ARBA" id="ARBA00022801"/>
    </source>
</evidence>
<feature type="compositionally biased region" description="Acidic residues" evidence="3">
    <location>
        <begin position="111"/>
        <end position="125"/>
    </location>
</feature>
<reference evidence="5 6" key="1">
    <citation type="submission" date="2024-02" db="EMBL/GenBank/DDBJ databases">
        <authorList>
            <person name="Vignale AGUSTIN F."/>
            <person name="Sosa J E."/>
            <person name="Modenutti C."/>
        </authorList>
    </citation>
    <scope>NUCLEOTIDE SEQUENCE [LARGE SCALE GENOMIC DNA]</scope>
</reference>
<keyword evidence="2" id="KW-0378">Hydrolase</keyword>
<protein>
    <recommendedName>
        <fullName evidence="4">Inositol polyphosphate-related phosphatase domain-containing protein</fullName>
    </recommendedName>
</protein>
<dbReference type="EMBL" id="CAUOFW020003501">
    <property type="protein sequence ID" value="CAK9160304.1"/>
    <property type="molecule type" value="Genomic_DNA"/>
</dbReference>
<name>A0ABC8ST14_9AQUA</name>